<comment type="function">
    <text evidence="8">F(1)F(0) ATP synthase produces ATP from ADP in the presence of a proton or sodium gradient. F-type ATPases consist of two structural domains, F(1) containing the extramembraneous catalytic core and F(0) containing the membrane proton channel, linked together by a central stalk and a peripheral stalk. During catalysis, ATP synthesis in the catalytic domain of F(1) is coupled via a rotary mechanism of the central stalk subunits to proton translocation.</text>
</comment>
<keyword evidence="4 8" id="KW-0406">Ion transport</keyword>
<dbReference type="PANTHER" id="PTHR11910">
    <property type="entry name" value="ATP SYNTHASE DELTA CHAIN"/>
    <property type="match status" value="1"/>
</dbReference>
<keyword evidence="10" id="KW-1185">Reference proteome</keyword>
<dbReference type="AlphaFoldDB" id="A0AAU9E9R9"/>
<dbReference type="InterPro" id="IPR026015">
    <property type="entry name" value="ATP_synth_OSCP/delta_N_sf"/>
</dbReference>
<evidence type="ECO:0000313" key="10">
    <source>
        <dbReference type="Proteomes" id="UP001321786"/>
    </source>
</evidence>
<keyword evidence="2 8" id="KW-0813">Transport</keyword>
<dbReference type="GO" id="GO:0045259">
    <property type="term" value="C:proton-transporting ATP synthase complex"/>
    <property type="evidence" value="ECO:0007669"/>
    <property type="project" value="UniProtKB-KW"/>
</dbReference>
<dbReference type="SUPFAM" id="SSF47928">
    <property type="entry name" value="N-terminal domain of the delta subunit of the F1F0-ATP synthase"/>
    <property type="match status" value="1"/>
</dbReference>
<dbReference type="PROSITE" id="PS00389">
    <property type="entry name" value="ATPASE_DELTA"/>
    <property type="match status" value="1"/>
</dbReference>
<dbReference type="PRINTS" id="PR00125">
    <property type="entry name" value="ATPASEDELTA"/>
</dbReference>
<keyword evidence="7 8" id="KW-0066">ATP synthesis</keyword>
<evidence type="ECO:0000256" key="2">
    <source>
        <dbReference type="ARBA" id="ARBA00022448"/>
    </source>
</evidence>
<evidence type="ECO:0000256" key="3">
    <source>
        <dbReference type="ARBA" id="ARBA00022781"/>
    </source>
</evidence>
<keyword evidence="3 8" id="KW-0375">Hydrogen ion transport</keyword>
<organism evidence="9 10">
    <name type="scientific">Helicovermis profundi</name>
    <dbReference type="NCBI Taxonomy" id="3065157"/>
    <lineage>
        <taxon>Bacteria</taxon>
        <taxon>Bacillati</taxon>
        <taxon>Bacillota</taxon>
        <taxon>Clostridia</taxon>
        <taxon>Helicovermis</taxon>
    </lineage>
</organism>
<dbReference type="InterPro" id="IPR000711">
    <property type="entry name" value="ATPase_OSCP/dsu"/>
</dbReference>
<proteinExistence type="inferred from homology"/>
<dbReference type="GO" id="GO:0005886">
    <property type="term" value="C:plasma membrane"/>
    <property type="evidence" value="ECO:0007669"/>
    <property type="project" value="UniProtKB-SubCell"/>
</dbReference>
<dbReference type="HAMAP" id="MF_01416">
    <property type="entry name" value="ATP_synth_delta_bact"/>
    <property type="match status" value="1"/>
</dbReference>
<protein>
    <recommendedName>
        <fullName evidence="8">ATP synthase subunit delta</fullName>
    </recommendedName>
    <alternativeName>
        <fullName evidence="8">ATP synthase F(1) sector subunit delta</fullName>
    </alternativeName>
    <alternativeName>
        <fullName evidence="8">F-type ATPase subunit delta</fullName>
        <shortName evidence="8">F-ATPase subunit delta</shortName>
    </alternativeName>
</protein>
<reference evidence="9 10" key="1">
    <citation type="submission" date="2023-08" db="EMBL/GenBank/DDBJ databases">
        <title>Helicovermis profunda gen. nov., sp. nov., a novel mesophilic, fermentative bacterium within the Bacillota from a deep-sea hydrothermal vent chimney.</title>
        <authorList>
            <person name="Miyazaki U."/>
            <person name="Mizutani D."/>
            <person name="Hashimoto Y."/>
            <person name="Tame A."/>
            <person name="Sawayama S."/>
            <person name="Miyazaki J."/>
            <person name="Takai K."/>
            <person name="Nakagawa S."/>
        </authorList>
    </citation>
    <scope>NUCLEOTIDE SEQUENCE [LARGE SCALE GENOMIC DNA]</scope>
    <source>
        <strain evidence="9 10">S502</strain>
    </source>
</reference>
<dbReference type="GO" id="GO:0046933">
    <property type="term" value="F:proton-transporting ATP synthase activity, rotational mechanism"/>
    <property type="evidence" value="ECO:0007669"/>
    <property type="project" value="UniProtKB-UniRule"/>
</dbReference>
<comment type="subcellular location">
    <subcellularLocation>
        <location evidence="8">Cell membrane</location>
        <topology evidence="8">Peripheral membrane protein</topology>
    </subcellularLocation>
    <subcellularLocation>
        <location evidence="1">Membrane</location>
    </subcellularLocation>
</comment>
<evidence type="ECO:0000256" key="8">
    <source>
        <dbReference type="HAMAP-Rule" id="MF_01416"/>
    </source>
</evidence>
<evidence type="ECO:0000256" key="4">
    <source>
        <dbReference type="ARBA" id="ARBA00023065"/>
    </source>
</evidence>
<dbReference type="KEGG" id="hprf:HLPR_25690"/>
<evidence type="ECO:0000256" key="7">
    <source>
        <dbReference type="ARBA" id="ARBA00023310"/>
    </source>
</evidence>
<evidence type="ECO:0000313" key="9">
    <source>
        <dbReference type="EMBL" id="BEP30238.1"/>
    </source>
</evidence>
<dbReference type="Gene3D" id="1.10.520.20">
    <property type="entry name" value="N-terminal domain of the delta subunit of the F1F0-ATP synthase"/>
    <property type="match status" value="1"/>
</dbReference>
<dbReference type="NCBIfam" id="TIGR01145">
    <property type="entry name" value="ATP_synt_delta"/>
    <property type="match status" value="1"/>
</dbReference>
<keyword evidence="6 8" id="KW-0139">CF(1)</keyword>
<dbReference type="EMBL" id="AP028654">
    <property type="protein sequence ID" value="BEP30238.1"/>
    <property type="molecule type" value="Genomic_DNA"/>
</dbReference>
<comment type="function">
    <text evidence="8">This protein is part of the stalk that links CF(0) to CF(1). It either transmits conformational changes from CF(0) to CF(1) or is implicated in proton conduction.</text>
</comment>
<evidence type="ECO:0000256" key="1">
    <source>
        <dbReference type="ARBA" id="ARBA00004370"/>
    </source>
</evidence>
<dbReference type="InterPro" id="IPR020781">
    <property type="entry name" value="ATPase_OSCP/d_CS"/>
</dbReference>
<dbReference type="Pfam" id="PF00213">
    <property type="entry name" value="OSCP"/>
    <property type="match status" value="1"/>
</dbReference>
<keyword evidence="8" id="KW-1003">Cell membrane</keyword>
<evidence type="ECO:0000256" key="5">
    <source>
        <dbReference type="ARBA" id="ARBA00023136"/>
    </source>
</evidence>
<keyword evidence="5 8" id="KW-0472">Membrane</keyword>
<dbReference type="RefSeq" id="WP_338535837.1">
    <property type="nucleotide sequence ID" value="NZ_AP028654.1"/>
</dbReference>
<name>A0AAU9E9R9_9FIRM</name>
<comment type="similarity">
    <text evidence="8">Belongs to the ATPase delta chain family.</text>
</comment>
<dbReference type="Proteomes" id="UP001321786">
    <property type="component" value="Chromosome"/>
</dbReference>
<sequence>MAKLVSNIYADALFEVAVEEDALSVIKEEFEFVIESFDLNLDFFRIYNSPQISVRERKEVISEVFEGKISEELLNFLKILIDKRRTSSLFGIGKAFNKLVDIHLGTEHVVVESVNKLSEKEMEILRKKIEELSGSNIKLVNKVNKELVGGLVIKSGDKIIDGSVTRKLAEIKDELFKIIV</sequence>
<gene>
    <name evidence="8" type="primary">atpH</name>
    <name evidence="9" type="ORF">HLPR_25690</name>
</gene>
<evidence type="ECO:0000256" key="6">
    <source>
        <dbReference type="ARBA" id="ARBA00023196"/>
    </source>
</evidence>
<accession>A0AAU9E9R9</accession>